<comment type="caution">
    <text evidence="2">The sequence shown here is derived from an EMBL/GenBank/DDBJ whole genome shotgun (WGS) entry which is preliminary data.</text>
</comment>
<dbReference type="InterPro" id="IPR011856">
    <property type="entry name" value="tRNA_endonuc-like_dom_sf"/>
</dbReference>
<dbReference type="GO" id="GO:0015666">
    <property type="term" value="F:restriction endodeoxyribonuclease activity"/>
    <property type="evidence" value="ECO:0007669"/>
    <property type="project" value="TreeGrafter"/>
</dbReference>
<keyword evidence="2" id="KW-0540">Nuclease</keyword>
<reference evidence="2 3" key="1">
    <citation type="submission" date="2018-11" db="EMBL/GenBank/DDBJ databases">
        <title>Genome sequencing of Paenibacillus sp. KCOM 3021 (= ChDC PVNT-B20).</title>
        <authorList>
            <person name="Kook J.-K."/>
            <person name="Park S.-N."/>
            <person name="Lim Y.K."/>
        </authorList>
    </citation>
    <scope>NUCLEOTIDE SEQUENCE [LARGE SCALE GENOMIC DNA]</scope>
    <source>
        <strain evidence="2 3">KCOM 3021</strain>
    </source>
</reference>
<keyword evidence="2" id="KW-0255">Endonuclease</keyword>
<dbReference type="Proteomes" id="UP000267017">
    <property type="component" value="Unassembled WGS sequence"/>
</dbReference>
<dbReference type="EMBL" id="RRCN01000003">
    <property type="protein sequence ID" value="RRJ54017.1"/>
    <property type="molecule type" value="Genomic_DNA"/>
</dbReference>
<accession>A0A3P3T7K9</accession>
<protein>
    <submittedName>
        <fullName evidence="2">Restriction endonuclease</fullName>
    </submittedName>
</protein>
<evidence type="ECO:0000259" key="1">
    <source>
        <dbReference type="Pfam" id="PF04471"/>
    </source>
</evidence>
<dbReference type="SUPFAM" id="SSF52980">
    <property type="entry name" value="Restriction endonuclease-like"/>
    <property type="match status" value="1"/>
</dbReference>
<name>A0A3P3T7K9_9BACL</name>
<dbReference type="PANTHER" id="PTHR30015">
    <property type="entry name" value="MRR RESTRICTION SYSTEM PROTEIN"/>
    <property type="match status" value="1"/>
</dbReference>
<evidence type="ECO:0000313" key="2">
    <source>
        <dbReference type="EMBL" id="RRJ54017.1"/>
    </source>
</evidence>
<dbReference type="InterPro" id="IPR011335">
    <property type="entry name" value="Restrct_endonuc-II-like"/>
</dbReference>
<dbReference type="GO" id="GO:0003677">
    <property type="term" value="F:DNA binding"/>
    <property type="evidence" value="ECO:0007669"/>
    <property type="project" value="InterPro"/>
</dbReference>
<dbReference type="InterPro" id="IPR052906">
    <property type="entry name" value="Type_IV_Methyl-Rstrct_Enzyme"/>
</dbReference>
<dbReference type="PANTHER" id="PTHR30015:SF6">
    <property type="entry name" value="SLL1429 PROTEIN"/>
    <property type="match status" value="1"/>
</dbReference>
<organism evidence="2 3">
    <name type="scientific">Paenibacillus oralis</name>
    <dbReference type="NCBI Taxonomy" id="2490856"/>
    <lineage>
        <taxon>Bacteria</taxon>
        <taxon>Bacillati</taxon>
        <taxon>Bacillota</taxon>
        <taxon>Bacilli</taxon>
        <taxon>Bacillales</taxon>
        <taxon>Paenibacillaceae</taxon>
        <taxon>Paenibacillus</taxon>
    </lineage>
</organism>
<gene>
    <name evidence="2" type="ORF">EHV15_36155</name>
</gene>
<sequence length="139" mass="15600">MILLIIRMIKEEKLKRSGIKEIDKMSGGQFEQYLGLLFKGYGYSVSITKLSGDYGADLVLSKGGKRIVVQAKRYSKNVGIKAVQEAQASIAHYKASEAWVVTNSNYTPAAYELAKSNQVRLIGREELINMILRLKDKKK</sequence>
<dbReference type="OrthoDB" id="9797274at2"/>
<keyword evidence="2" id="KW-0378">Hydrolase</keyword>
<dbReference type="InterPro" id="IPR007560">
    <property type="entry name" value="Restrct_endonuc_IV_Mrr"/>
</dbReference>
<dbReference type="AlphaFoldDB" id="A0A3P3T7K9"/>
<feature type="domain" description="Restriction endonuclease type IV Mrr" evidence="1">
    <location>
        <begin position="22"/>
        <end position="131"/>
    </location>
</feature>
<proteinExistence type="predicted"/>
<keyword evidence="3" id="KW-1185">Reference proteome</keyword>
<evidence type="ECO:0000313" key="3">
    <source>
        <dbReference type="Proteomes" id="UP000267017"/>
    </source>
</evidence>
<dbReference type="Gene3D" id="3.40.1350.10">
    <property type="match status" value="1"/>
</dbReference>
<dbReference type="Pfam" id="PF04471">
    <property type="entry name" value="Mrr_cat"/>
    <property type="match status" value="1"/>
</dbReference>
<dbReference type="GO" id="GO:0009307">
    <property type="term" value="P:DNA restriction-modification system"/>
    <property type="evidence" value="ECO:0007669"/>
    <property type="project" value="InterPro"/>
</dbReference>